<sequence>MEDKANLLKDNFRTWVLTNPEVSEQIVEVYNDKFNRYVTKGYDGQSFTVKGLAKQYTLRPHQKNAAMRIVQDERAGLAHEVGSGKTLTMLASCMKLQELGVVNKPLFVIPKPLIMQFAKEIYKYFPESKVLVARTEDFKKENRKRFISRIANGSYNAIVIADSQFEKVSMSKEYQANYLRNQLFEAREQLGKMDQDNKYTVKRTEKAIEGLEARLLKLQKQDTDTFINFEDLGIDMLYVDEAHGYKNLAPFSQLENVKGISTTRSQKAMDMQQKVEYLQSIYNNKRVVFSTGTPMSNSVVELYTMTKFIAPDVLEQFGISSFDTWVSSFGIIENNFELTAAGAYKINRRFTKFGNVPELMNTFRSTWDIQTQDMLDLPVPEVEIISHESEVTEAQDKFIDSLLARAEAIEDGAVKPYEDNMLKIVGESKKAALDMRTLDDVTFTDSDSDKISQVVASVTKIYFDTQEEKSTQAIFCDQSIPVKYRNGTSKNPDHTINNFSAYDEIKRQLVANGIPAEEISFIHDTTDKTKDALMKDMRTGKRRILLGSTSKAGTGLNIQDKLIAVHHVDLPWRPSDLTQRNGRIIRQGNENDKVQVHYYITKGSMDAYLWQTLENKAKVINQIMLGDTKIREMDELSNDQINMAKFKAIAEADPVRQEYMETEMKLQSLERSRERFFDSQISNVKRVKREKERLPKFEERLELITADLKEVEATENKSFSIAVHYKGNDRVFTEDDKKTEVAEFLAKQINNNTLAYNFAKATGANDKKITHIATYRNFQILHNPVLGDGEKERLILKGEAQYSFWVNPSAPLGILTRLDGLFEKGISRDYLNTSEEISQIKSSINYIESNKDSTFPKEKEYQEVKSRCAELRDALENKKELTKNNQENEKSLNI</sequence>
<name>V8ASU5_9LACT</name>
<evidence type="ECO:0000313" key="4">
    <source>
        <dbReference type="EMBL" id="ETD05670.1"/>
    </source>
</evidence>
<dbReference type="Proteomes" id="UP000018692">
    <property type="component" value="Unassembled WGS sequence"/>
</dbReference>
<dbReference type="Gene3D" id="3.40.50.300">
    <property type="entry name" value="P-loop containing nucleotide triphosphate hydrolases"/>
    <property type="match status" value="2"/>
</dbReference>
<evidence type="ECO:0000256" key="1">
    <source>
        <dbReference type="SAM" id="Coils"/>
    </source>
</evidence>
<reference evidence="4 5" key="1">
    <citation type="submission" date="2013-07" db="EMBL/GenBank/DDBJ databases">
        <title>Isolation of Lactococcus garvieae strain TRF1 from the fecal material of a timber rattlesnake.</title>
        <authorList>
            <person name="McLaughlin R.W."/>
            <person name="Cochran P.A."/>
            <person name="Dowd S.E."/>
        </authorList>
    </citation>
    <scope>NUCLEOTIDE SEQUENCE [LARGE SCALE GENOMIC DNA]</scope>
    <source>
        <strain evidence="4 5">TRF1</strain>
    </source>
</reference>
<dbReference type="AlphaFoldDB" id="V8ASU5"/>
<dbReference type="EMBL" id="AVFE01000002">
    <property type="protein sequence ID" value="ETD05670.1"/>
    <property type="molecule type" value="Genomic_DNA"/>
</dbReference>
<comment type="caution">
    <text evidence="4">The sequence shown here is derived from an EMBL/GenBank/DDBJ whole genome shotgun (WGS) entry which is preliminary data.</text>
</comment>
<dbReference type="GO" id="GO:0005524">
    <property type="term" value="F:ATP binding"/>
    <property type="evidence" value="ECO:0007669"/>
    <property type="project" value="InterPro"/>
</dbReference>
<proteinExistence type="predicted"/>
<dbReference type="SMART" id="SM00490">
    <property type="entry name" value="HELICc"/>
    <property type="match status" value="1"/>
</dbReference>
<dbReference type="InterPro" id="IPR000330">
    <property type="entry name" value="SNF2_N"/>
</dbReference>
<evidence type="ECO:0000313" key="5">
    <source>
        <dbReference type="Proteomes" id="UP000018692"/>
    </source>
</evidence>
<gene>
    <name evidence="4" type="ORF">N568_0100955</name>
</gene>
<dbReference type="Pfam" id="PF00271">
    <property type="entry name" value="Helicase_C"/>
    <property type="match status" value="1"/>
</dbReference>
<keyword evidence="1" id="KW-0175">Coiled coil</keyword>
<dbReference type="InterPro" id="IPR014001">
    <property type="entry name" value="Helicase_ATP-bd"/>
</dbReference>
<dbReference type="SMART" id="SM00487">
    <property type="entry name" value="DEXDc"/>
    <property type="match status" value="1"/>
</dbReference>
<protein>
    <recommendedName>
        <fullName evidence="6">Helicase</fullName>
    </recommendedName>
</protein>
<dbReference type="PROSITE" id="PS51194">
    <property type="entry name" value="HELICASE_CTER"/>
    <property type="match status" value="1"/>
</dbReference>
<feature type="coiled-coil region" evidence="1">
    <location>
        <begin position="861"/>
        <end position="892"/>
    </location>
</feature>
<feature type="domain" description="Helicase ATP-binding" evidence="2">
    <location>
        <begin position="66"/>
        <end position="312"/>
    </location>
</feature>
<dbReference type="InterPro" id="IPR052933">
    <property type="entry name" value="DNA_Protect_Modify"/>
</dbReference>
<dbReference type="SUPFAM" id="SSF52540">
    <property type="entry name" value="P-loop containing nucleoside triphosphate hydrolases"/>
    <property type="match status" value="2"/>
</dbReference>
<feature type="domain" description="Helicase C-terminal" evidence="3">
    <location>
        <begin position="457"/>
        <end position="649"/>
    </location>
</feature>
<evidence type="ECO:0000259" key="2">
    <source>
        <dbReference type="PROSITE" id="PS51192"/>
    </source>
</evidence>
<dbReference type="PROSITE" id="PS51192">
    <property type="entry name" value="HELICASE_ATP_BIND_1"/>
    <property type="match status" value="1"/>
</dbReference>
<organism evidence="4 5">
    <name type="scientific">Lactococcus garvieae TRF1</name>
    <dbReference type="NCBI Taxonomy" id="1380772"/>
    <lineage>
        <taxon>Bacteria</taxon>
        <taxon>Bacillati</taxon>
        <taxon>Bacillota</taxon>
        <taxon>Bacilli</taxon>
        <taxon>Lactobacillales</taxon>
        <taxon>Streptococcaceae</taxon>
        <taxon>Lactococcus</taxon>
    </lineage>
</organism>
<evidence type="ECO:0000259" key="3">
    <source>
        <dbReference type="PROSITE" id="PS51194"/>
    </source>
</evidence>
<dbReference type="InterPro" id="IPR001650">
    <property type="entry name" value="Helicase_C-like"/>
</dbReference>
<dbReference type="InterPro" id="IPR027417">
    <property type="entry name" value="P-loop_NTPase"/>
</dbReference>
<dbReference type="PANTHER" id="PTHR41313">
    <property type="entry name" value="ADENINE-SPECIFIC METHYLTRANSFERASE"/>
    <property type="match status" value="1"/>
</dbReference>
<dbReference type="PANTHER" id="PTHR41313:SF1">
    <property type="entry name" value="DNA METHYLASE ADENINE-SPECIFIC DOMAIN-CONTAINING PROTEIN"/>
    <property type="match status" value="1"/>
</dbReference>
<evidence type="ECO:0008006" key="6">
    <source>
        <dbReference type="Google" id="ProtNLM"/>
    </source>
</evidence>
<accession>V8ASU5</accession>
<dbReference type="PATRIC" id="fig|1380772.3.peg.207"/>
<dbReference type="Pfam" id="PF00176">
    <property type="entry name" value="SNF2-rel_dom"/>
    <property type="match status" value="1"/>
</dbReference>